<dbReference type="Proteomes" id="UP001501115">
    <property type="component" value="Unassembled WGS sequence"/>
</dbReference>
<dbReference type="EMBL" id="BAABET010000002">
    <property type="protein sequence ID" value="GAA4297065.1"/>
    <property type="molecule type" value="Genomic_DNA"/>
</dbReference>
<gene>
    <name evidence="1" type="ORF">GCM10023086_11060</name>
</gene>
<protein>
    <submittedName>
        <fullName evidence="1">Uncharacterized protein</fullName>
    </submittedName>
</protein>
<sequence length="67" mass="7248">MAGQDECYTDSQREGLVRATILLSPLVDSLRTTPRQVQLLAAAVVGPQWSVERLWAGAALARVIMAP</sequence>
<reference evidence="2" key="1">
    <citation type="journal article" date="2019" name="Int. J. Syst. Evol. Microbiol.">
        <title>The Global Catalogue of Microorganisms (GCM) 10K type strain sequencing project: providing services to taxonomists for standard genome sequencing and annotation.</title>
        <authorList>
            <consortium name="The Broad Institute Genomics Platform"/>
            <consortium name="The Broad Institute Genome Sequencing Center for Infectious Disease"/>
            <person name="Wu L."/>
            <person name="Ma J."/>
        </authorList>
    </citation>
    <scope>NUCLEOTIDE SEQUENCE [LARGE SCALE GENOMIC DNA]</scope>
    <source>
        <strain evidence="2">JCM 31290</strain>
    </source>
</reference>
<accession>A0ABP8F7Z5</accession>
<comment type="caution">
    <text evidence="1">The sequence shown here is derived from an EMBL/GenBank/DDBJ whole genome shotgun (WGS) entry which is preliminary data.</text>
</comment>
<organism evidence="1 2">
    <name type="scientific">Streptomyces venetus</name>
    <dbReference type="NCBI Taxonomy" id="1701086"/>
    <lineage>
        <taxon>Bacteria</taxon>
        <taxon>Bacillati</taxon>
        <taxon>Actinomycetota</taxon>
        <taxon>Actinomycetes</taxon>
        <taxon>Kitasatosporales</taxon>
        <taxon>Streptomycetaceae</taxon>
        <taxon>Streptomyces</taxon>
    </lineage>
</organism>
<name>A0ABP8F7Z5_9ACTN</name>
<keyword evidence="2" id="KW-1185">Reference proteome</keyword>
<evidence type="ECO:0000313" key="1">
    <source>
        <dbReference type="EMBL" id="GAA4297065.1"/>
    </source>
</evidence>
<evidence type="ECO:0000313" key="2">
    <source>
        <dbReference type="Proteomes" id="UP001501115"/>
    </source>
</evidence>
<proteinExistence type="predicted"/>